<name>A0A5E4RZP7_9BURK</name>
<sequence>MTKKTRSCITITQKPGRTRISVTGRFALPMLEALANGAPTPQAAAITAWLTTPPTAEQEAQHEPV</sequence>
<evidence type="ECO:0000313" key="1">
    <source>
        <dbReference type="EMBL" id="VVD68635.1"/>
    </source>
</evidence>
<accession>A0A5E4RZP7</accession>
<organism evidence="1 2">
    <name type="scientific">Pandoraea commovens</name>
    <dbReference type="NCBI Taxonomy" id="2508289"/>
    <lineage>
        <taxon>Bacteria</taxon>
        <taxon>Pseudomonadati</taxon>
        <taxon>Pseudomonadota</taxon>
        <taxon>Betaproteobacteria</taxon>
        <taxon>Burkholderiales</taxon>
        <taxon>Burkholderiaceae</taxon>
        <taxon>Pandoraea</taxon>
    </lineage>
</organism>
<dbReference type="Proteomes" id="UP000343335">
    <property type="component" value="Unassembled WGS sequence"/>
</dbReference>
<dbReference type="AlphaFoldDB" id="A0A5E4RZP7"/>
<reference evidence="1 2" key="1">
    <citation type="submission" date="2019-08" db="EMBL/GenBank/DDBJ databases">
        <authorList>
            <person name="Peeters C."/>
        </authorList>
    </citation>
    <scope>NUCLEOTIDE SEQUENCE [LARGE SCALE GENOMIC DNA]</scope>
    <source>
        <strain evidence="1 2">LMG 31010</strain>
    </source>
</reference>
<protein>
    <submittedName>
        <fullName evidence="1">Uncharacterized protein</fullName>
    </submittedName>
</protein>
<dbReference type="OrthoDB" id="9950341at2"/>
<dbReference type="RefSeq" id="WP_150662832.1">
    <property type="nucleotide sequence ID" value="NZ_CABPSA010000001.1"/>
</dbReference>
<evidence type="ECO:0000313" key="2">
    <source>
        <dbReference type="Proteomes" id="UP000343335"/>
    </source>
</evidence>
<proteinExistence type="predicted"/>
<dbReference type="EMBL" id="CABPSA010000001">
    <property type="protein sequence ID" value="VVD68635.1"/>
    <property type="molecule type" value="Genomic_DNA"/>
</dbReference>
<gene>
    <name evidence="1" type="ORF">PCO31010_00492</name>
</gene>